<evidence type="ECO:0000313" key="20">
    <source>
        <dbReference type="Proteomes" id="UP000222542"/>
    </source>
</evidence>
<dbReference type="InterPro" id="IPR023214">
    <property type="entry name" value="HAD_sf"/>
</dbReference>
<dbReference type="InterPro" id="IPR011947">
    <property type="entry name" value="FCP1_euk"/>
</dbReference>
<dbReference type="InterPro" id="IPR004274">
    <property type="entry name" value="FCP1_dom"/>
</dbReference>
<dbReference type="PROSITE" id="PS50969">
    <property type="entry name" value="FCP1"/>
    <property type="match status" value="1"/>
</dbReference>
<dbReference type="SMART" id="SM00577">
    <property type="entry name" value="CPDc"/>
    <property type="match status" value="1"/>
</dbReference>
<evidence type="ECO:0000256" key="9">
    <source>
        <dbReference type="ARBA" id="ARBA00023015"/>
    </source>
</evidence>
<dbReference type="SUPFAM" id="SSF52113">
    <property type="entry name" value="BRCT domain"/>
    <property type="match status" value="1"/>
</dbReference>
<comment type="subcellular location">
    <subcellularLocation>
        <location evidence="4 15">Nucleus</location>
    </subcellularLocation>
</comment>
<dbReference type="GO" id="GO:0005634">
    <property type="term" value="C:nucleus"/>
    <property type="evidence" value="ECO:0007669"/>
    <property type="project" value="UniProtKB-SubCell"/>
</dbReference>
<comment type="subunit">
    <text evidence="14">Interacts with RAP74.</text>
</comment>
<feature type="domain" description="BRCT" evidence="17">
    <location>
        <begin position="381"/>
        <end position="473"/>
    </location>
</feature>
<dbReference type="EMBL" id="AYRZ02000007">
    <property type="protein sequence ID" value="PHT75350.1"/>
    <property type="molecule type" value="Genomic_DNA"/>
</dbReference>
<evidence type="ECO:0000259" key="18">
    <source>
        <dbReference type="PROSITE" id="PS50969"/>
    </source>
</evidence>
<feature type="region of interest" description="Disordered" evidence="16">
    <location>
        <begin position="21"/>
        <end position="85"/>
    </location>
</feature>
<dbReference type="PANTHER" id="PTHR23081:SF36">
    <property type="entry name" value="RNA POLYMERASE II SUBUNIT A C-TERMINAL DOMAIN PHOSPHATASE"/>
    <property type="match status" value="1"/>
</dbReference>
<dbReference type="GO" id="GO:0003723">
    <property type="term" value="F:RNA binding"/>
    <property type="evidence" value="ECO:0007669"/>
    <property type="project" value="UniProtKB-KW"/>
</dbReference>
<protein>
    <recommendedName>
        <fullName evidence="15">RNA polymerase II C-terminal domain phosphatase-like</fullName>
        <ecNumber evidence="15">3.1.3.16</ecNumber>
    </recommendedName>
</protein>
<dbReference type="GO" id="GO:0009651">
    <property type="term" value="P:response to salt stress"/>
    <property type="evidence" value="ECO:0007669"/>
    <property type="project" value="UniProtKB-ARBA"/>
</dbReference>
<dbReference type="CDD" id="cd07521">
    <property type="entry name" value="HAD_FCP1-like"/>
    <property type="match status" value="1"/>
</dbReference>
<evidence type="ECO:0000313" key="19">
    <source>
        <dbReference type="EMBL" id="PHT75350.1"/>
    </source>
</evidence>
<reference evidence="19 20" key="1">
    <citation type="journal article" date="2014" name="Nat. Genet.">
        <title>Genome sequence of the hot pepper provides insights into the evolution of pungency in Capsicum species.</title>
        <authorList>
            <person name="Kim S."/>
            <person name="Park M."/>
            <person name="Yeom S.I."/>
            <person name="Kim Y.M."/>
            <person name="Lee J.M."/>
            <person name="Lee H.A."/>
            <person name="Seo E."/>
            <person name="Choi J."/>
            <person name="Cheong K."/>
            <person name="Kim K.T."/>
            <person name="Jung K."/>
            <person name="Lee G.W."/>
            <person name="Oh S.K."/>
            <person name="Bae C."/>
            <person name="Kim S.B."/>
            <person name="Lee H.Y."/>
            <person name="Kim S.Y."/>
            <person name="Kim M.S."/>
            <person name="Kang B.C."/>
            <person name="Jo Y.D."/>
            <person name="Yang H.B."/>
            <person name="Jeong H.J."/>
            <person name="Kang W.H."/>
            <person name="Kwon J.K."/>
            <person name="Shin C."/>
            <person name="Lim J.Y."/>
            <person name="Park J.H."/>
            <person name="Huh J.H."/>
            <person name="Kim J.S."/>
            <person name="Kim B.D."/>
            <person name="Cohen O."/>
            <person name="Paran I."/>
            <person name="Suh M.C."/>
            <person name="Lee S.B."/>
            <person name="Kim Y.K."/>
            <person name="Shin Y."/>
            <person name="Noh S.J."/>
            <person name="Park J."/>
            <person name="Seo Y.S."/>
            <person name="Kwon S.Y."/>
            <person name="Kim H.A."/>
            <person name="Park J.M."/>
            <person name="Kim H.J."/>
            <person name="Choi S.B."/>
            <person name="Bosland P.W."/>
            <person name="Reeves G."/>
            <person name="Jo S.H."/>
            <person name="Lee B.W."/>
            <person name="Cho H.T."/>
            <person name="Choi H.S."/>
            <person name="Lee M.S."/>
            <person name="Yu Y."/>
            <person name="Do Choi Y."/>
            <person name="Park B.S."/>
            <person name="van Deynze A."/>
            <person name="Ashrafi H."/>
            <person name="Hill T."/>
            <person name="Kim W.T."/>
            <person name="Pai H.S."/>
            <person name="Ahn H.K."/>
            <person name="Yeam I."/>
            <person name="Giovannoni J.J."/>
            <person name="Rose J.K."/>
            <person name="Sorensen I."/>
            <person name="Lee S.J."/>
            <person name="Kim R.W."/>
            <person name="Choi I.Y."/>
            <person name="Choi B.S."/>
            <person name="Lim J.S."/>
            <person name="Lee Y.H."/>
            <person name="Choi D."/>
        </authorList>
    </citation>
    <scope>NUCLEOTIDE SEQUENCE [LARGE SCALE GENOMIC DNA]</scope>
    <source>
        <strain evidence="20">cv. CM334</strain>
    </source>
</reference>
<keyword evidence="20" id="KW-1185">Reference proteome</keyword>
<dbReference type="PANTHER" id="PTHR23081">
    <property type="entry name" value="RNA POLYMERASE II CTD PHOSPHATASE"/>
    <property type="match status" value="1"/>
</dbReference>
<dbReference type="SUPFAM" id="SSF56784">
    <property type="entry name" value="HAD-like"/>
    <property type="match status" value="1"/>
</dbReference>
<feature type="domain" description="FCP1 homology" evidence="18">
    <location>
        <begin position="164"/>
        <end position="335"/>
    </location>
</feature>
<comment type="cofactor">
    <cofactor evidence="3">
        <name>Mg(2+)</name>
        <dbReference type="ChEBI" id="CHEBI:18420"/>
    </cofactor>
</comment>
<evidence type="ECO:0000256" key="6">
    <source>
        <dbReference type="ARBA" id="ARBA00022723"/>
    </source>
</evidence>
<keyword evidence="10" id="KW-0804">Transcription</keyword>
<evidence type="ECO:0000256" key="3">
    <source>
        <dbReference type="ARBA" id="ARBA00001946"/>
    </source>
</evidence>
<evidence type="ECO:0000256" key="14">
    <source>
        <dbReference type="ARBA" id="ARBA00063107"/>
    </source>
</evidence>
<dbReference type="Gene3D" id="3.40.50.10190">
    <property type="entry name" value="BRCT domain"/>
    <property type="match status" value="1"/>
</dbReference>
<proteinExistence type="predicted"/>
<evidence type="ECO:0000256" key="7">
    <source>
        <dbReference type="ARBA" id="ARBA00022801"/>
    </source>
</evidence>
<dbReference type="InterPro" id="IPR001357">
    <property type="entry name" value="BRCT_dom"/>
</dbReference>
<comment type="catalytic activity">
    <reaction evidence="13 15">
        <text>O-phospho-L-threonyl-[protein] + H2O = L-threonyl-[protein] + phosphate</text>
        <dbReference type="Rhea" id="RHEA:47004"/>
        <dbReference type="Rhea" id="RHEA-COMP:11060"/>
        <dbReference type="Rhea" id="RHEA-COMP:11605"/>
        <dbReference type="ChEBI" id="CHEBI:15377"/>
        <dbReference type="ChEBI" id="CHEBI:30013"/>
        <dbReference type="ChEBI" id="CHEBI:43474"/>
        <dbReference type="ChEBI" id="CHEBI:61977"/>
        <dbReference type="EC" id="3.1.3.16"/>
    </reaction>
</comment>
<dbReference type="InterPro" id="IPR039189">
    <property type="entry name" value="Fcp1"/>
</dbReference>
<reference evidence="19 20" key="2">
    <citation type="journal article" date="2017" name="Genome Biol.">
        <title>New reference genome sequences of hot pepper reveal the massive evolution of plant disease-resistance genes by retroduplication.</title>
        <authorList>
            <person name="Kim S."/>
            <person name="Park J."/>
            <person name="Yeom S.I."/>
            <person name="Kim Y.M."/>
            <person name="Seo E."/>
            <person name="Kim K.T."/>
            <person name="Kim M.S."/>
            <person name="Lee J.M."/>
            <person name="Cheong K."/>
            <person name="Shin H.S."/>
            <person name="Kim S.B."/>
            <person name="Han K."/>
            <person name="Lee J."/>
            <person name="Park M."/>
            <person name="Lee H.A."/>
            <person name="Lee H.Y."/>
            <person name="Lee Y."/>
            <person name="Oh S."/>
            <person name="Lee J.H."/>
            <person name="Choi E."/>
            <person name="Choi E."/>
            <person name="Lee S.E."/>
            <person name="Jeon J."/>
            <person name="Kim H."/>
            <person name="Choi G."/>
            <person name="Song H."/>
            <person name="Lee J."/>
            <person name="Lee S.C."/>
            <person name="Kwon J.K."/>
            <person name="Lee H.Y."/>
            <person name="Koo N."/>
            <person name="Hong Y."/>
            <person name="Kim R.W."/>
            <person name="Kang W.H."/>
            <person name="Huh J.H."/>
            <person name="Kang B.C."/>
            <person name="Yang T.J."/>
            <person name="Lee Y.H."/>
            <person name="Bennetzen J.L."/>
            <person name="Choi D."/>
        </authorList>
    </citation>
    <scope>NUCLEOTIDE SEQUENCE [LARGE SCALE GENOMIC DNA]</scope>
    <source>
        <strain evidence="20">cv. CM334</strain>
    </source>
</reference>
<keyword evidence="5" id="KW-0678">Repressor</keyword>
<evidence type="ECO:0000256" key="13">
    <source>
        <dbReference type="ARBA" id="ARBA00048336"/>
    </source>
</evidence>
<evidence type="ECO:0000256" key="4">
    <source>
        <dbReference type="ARBA" id="ARBA00004123"/>
    </source>
</evidence>
<keyword evidence="8" id="KW-0694">RNA-binding</keyword>
<keyword evidence="7 15" id="KW-0378">Hydrolase</keyword>
<evidence type="ECO:0000256" key="1">
    <source>
        <dbReference type="ARBA" id="ARBA00001936"/>
    </source>
</evidence>
<comment type="cofactor">
    <cofactor evidence="2">
        <name>Co(2+)</name>
        <dbReference type="ChEBI" id="CHEBI:48828"/>
    </cofactor>
</comment>
<dbReference type="FunFam" id="3.40.50.10190:FF:000014">
    <property type="entry name" value="RNA polymerase II C-terminal domain phosphatase-like 3"/>
    <property type="match status" value="1"/>
</dbReference>
<dbReference type="InterPro" id="IPR036412">
    <property type="entry name" value="HAD-like_sf"/>
</dbReference>
<keyword evidence="6" id="KW-0479">Metal-binding</keyword>
<dbReference type="GO" id="GO:0046872">
    <property type="term" value="F:metal ion binding"/>
    <property type="evidence" value="ECO:0007669"/>
    <property type="project" value="UniProtKB-KW"/>
</dbReference>
<evidence type="ECO:0000256" key="15">
    <source>
        <dbReference type="RuleBase" id="RU366066"/>
    </source>
</evidence>
<evidence type="ECO:0000256" key="5">
    <source>
        <dbReference type="ARBA" id="ARBA00022491"/>
    </source>
</evidence>
<dbReference type="OrthoDB" id="1289608at2759"/>
<dbReference type="AlphaFoldDB" id="A0A1U8HF78"/>
<evidence type="ECO:0000256" key="8">
    <source>
        <dbReference type="ARBA" id="ARBA00022884"/>
    </source>
</evidence>
<dbReference type="EC" id="3.1.3.16" evidence="15"/>
<evidence type="ECO:0000256" key="12">
    <source>
        <dbReference type="ARBA" id="ARBA00047761"/>
    </source>
</evidence>
<evidence type="ECO:0000259" key="17">
    <source>
        <dbReference type="PROSITE" id="PS50172"/>
    </source>
</evidence>
<name>A0A1U8HF78_CAPAN</name>
<dbReference type="STRING" id="4072.A0A1U8HF78"/>
<dbReference type="Pfam" id="PF03031">
    <property type="entry name" value="NIF"/>
    <property type="match status" value="1"/>
</dbReference>
<organism evidence="19 20">
    <name type="scientific">Capsicum annuum</name>
    <name type="common">Capsicum pepper</name>
    <dbReference type="NCBI Taxonomy" id="4072"/>
    <lineage>
        <taxon>Eukaryota</taxon>
        <taxon>Viridiplantae</taxon>
        <taxon>Streptophyta</taxon>
        <taxon>Embryophyta</taxon>
        <taxon>Tracheophyta</taxon>
        <taxon>Spermatophyta</taxon>
        <taxon>Magnoliopsida</taxon>
        <taxon>eudicotyledons</taxon>
        <taxon>Gunneridae</taxon>
        <taxon>Pentapetalae</taxon>
        <taxon>asterids</taxon>
        <taxon>lamiids</taxon>
        <taxon>Solanales</taxon>
        <taxon>Solanaceae</taxon>
        <taxon>Solanoideae</taxon>
        <taxon>Capsiceae</taxon>
        <taxon>Capsicum</taxon>
    </lineage>
</organism>
<evidence type="ECO:0000256" key="2">
    <source>
        <dbReference type="ARBA" id="ARBA00001941"/>
    </source>
</evidence>
<comment type="caution">
    <text evidence="19">The sequence shown here is derived from an EMBL/GenBank/DDBJ whole genome shotgun (WGS) entry which is preliminary data.</text>
</comment>
<dbReference type="GO" id="GO:0008420">
    <property type="term" value="F:RNA polymerase II CTD heptapeptide repeat phosphatase activity"/>
    <property type="evidence" value="ECO:0000318"/>
    <property type="project" value="GO_Central"/>
</dbReference>
<dbReference type="SMART" id="SM00292">
    <property type="entry name" value="BRCT"/>
    <property type="match status" value="1"/>
</dbReference>
<dbReference type="NCBIfam" id="TIGR02250">
    <property type="entry name" value="FCP1_euk"/>
    <property type="match status" value="1"/>
</dbReference>
<dbReference type="Gramene" id="PHT75350">
    <property type="protein sequence ID" value="PHT75350"/>
    <property type="gene ID" value="T459_18872"/>
</dbReference>
<feature type="compositionally biased region" description="Acidic residues" evidence="16">
    <location>
        <begin position="23"/>
        <end position="72"/>
    </location>
</feature>
<dbReference type="KEGG" id="cann:107877626"/>
<accession>A0A1U8HF78</accession>
<evidence type="ECO:0000256" key="11">
    <source>
        <dbReference type="ARBA" id="ARBA00023242"/>
    </source>
</evidence>
<dbReference type="Pfam" id="PF00533">
    <property type="entry name" value="BRCT"/>
    <property type="match status" value="1"/>
</dbReference>
<evidence type="ECO:0000256" key="16">
    <source>
        <dbReference type="SAM" id="MobiDB-lite"/>
    </source>
</evidence>
<dbReference type="OMA" id="NAHDATI"/>
<dbReference type="Proteomes" id="UP000222542">
    <property type="component" value="Unassembled WGS sequence"/>
</dbReference>
<comment type="catalytic activity">
    <reaction evidence="12 15">
        <text>O-phospho-L-seryl-[protein] + H2O = L-seryl-[protein] + phosphate</text>
        <dbReference type="Rhea" id="RHEA:20629"/>
        <dbReference type="Rhea" id="RHEA-COMP:9863"/>
        <dbReference type="Rhea" id="RHEA-COMP:11604"/>
        <dbReference type="ChEBI" id="CHEBI:15377"/>
        <dbReference type="ChEBI" id="CHEBI:29999"/>
        <dbReference type="ChEBI" id="CHEBI:43474"/>
        <dbReference type="ChEBI" id="CHEBI:83421"/>
        <dbReference type="EC" id="3.1.3.16"/>
    </reaction>
</comment>
<dbReference type="Gene3D" id="3.40.50.1000">
    <property type="entry name" value="HAD superfamily/HAD-like"/>
    <property type="match status" value="1"/>
</dbReference>
<gene>
    <name evidence="19" type="ORF">T459_18872</name>
</gene>
<dbReference type="PROSITE" id="PS50172">
    <property type="entry name" value="BRCT"/>
    <property type="match status" value="1"/>
</dbReference>
<sequence length="475" mass="53766">MSLTADSPVHSSSSDDFAAFLDAELDSASDVSPDLDEVENEEAEGEEEVEDDEGQDEDDGGDDDDNDDDDDIDSSRTKKRKVELIEDVVDPPSSVSRGAPAETSGASLALDVCTHPGVMGGMCIRCGQKVEDESGVAFGYIHKNLRLADDEIARLRDKDLKNLLRHKKLYLVLDLDHTLLNSTRLGDISEEELYLKDQREVLPDAVRTNLFQLDHIHMMTKLRPFVHTFLKESSSLFEMYIYTMGERPYALEMAKLLDPGGIYFHSRVIAQSDSTRRHQKGLDVVLGQESAVLILDDTEVVWGKHRENLILMDRYHFFASSCRQFGLKCKSLSELKSDENEAEGALASVLKVLQRIHSLFFDAERGDKIMERDVRQVLKTVRKEILTGCKIVFTGVIPIQCQPENHFYWKLAEQLGATFSTEVDESVTHVVSLNDKTEKSRQAVREEKFLVHPRWIEAANYLWRKPPEKNFPVTS</sequence>
<keyword evidence="9" id="KW-0805">Transcription regulation</keyword>
<comment type="cofactor">
    <cofactor evidence="1">
        <name>Mn(2+)</name>
        <dbReference type="ChEBI" id="CHEBI:29035"/>
    </cofactor>
</comment>
<dbReference type="FunFam" id="3.40.50.1000:FF:000125">
    <property type="entry name" value="RNA polymerase II C-terminal domain phosphatase-like 4"/>
    <property type="match status" value="1"/>
</dbReference>
<keyword evidence="11 15" id="KW-0539">Nucleus</keyword>
<evidence type="ECO:0000256" key="10">
    <source>
        <dbReference type="ARBA" id="ARBA00023163"/>
    </source>
</evidence>
<dbReference type="InterPro" id="IPR036420">
    <property type="entry name" value="BRCT_dom_sf"/>
</dbReference>
<comment type="function">
    <text evidence="15">This promotes the activity of RNA polymerase II.</text>
</comment>
<dbReference type="CDD" id="cd17729">
    <property type="entry name" value="BRCT_CTDP1"/>
    <property type="match status" value="1"/>
</dbReference>